<dbReference type="OrthoDB" id="264135at2"/>
<evidence type="ECO:0000313" key="4">
    <source>
        <dbReference type="Proteomes" id="UP000316095"/>
    </source>
</evidence>
<dbReference type="Pfam" id="PF07963">
    <property type="entry name" value="N_methyl"/>
    <property type="match status" value="1"/>
</dbReference>
<dbReference type="SUPFAM" id="SSF54523">
    <property type="entry name" value="Pili subunits"/>
    <property type="match status" value="1"/>
</dbReference>
<accession>A0A5C5XC39</accession>
<dbReference type="PANTHER" id="PTHR30093:SF2">
    <property type="entry name" value="TYPE II SECRETION SYSTEM PROTEIN H"/>
    <property type="match status" value="1"/>
</dbReference>
<dbReference type="Gene3D" id="3.30.700.10">
    <property type="entry name" value="Glycoprotein, Type 4 Pilin"/>
    <property type="match status" value="1"/>
</dbReference>
<dbReference type="InterPro" id="IPR012902">
    <property type="entry name" value="N_methyl_site"/>
</dbReference>
<name>A0A5C5XC39_9PLAN</name>
<protein>
    <submittedName>
        <fullName evidence="3">Type II secretion system protein G</fullName>
    </submittedName>
</protein>
<dbReference type="NCBIfam" id="TIGR02532">
    <property type="entry name" value="IV_pilin_GFxxxE"/>
    <property type="match status" value="1"/>
</dbReference>
<dbReference type="InterPro" id="IPR027558">
    <property type="entry name" value="Pre_pil_HX9DG_C"/>
</dbReference>
<comment type="caution">
    <text evidence="3">The sequence shown here is derived from an EMBL/GenBank/DDBJ whole genome shotgun (WGS) entry which is preliminary data.</text>
</comment>
<dbReference type="InterPro" id="IPR045584">
    <property type="entry name" value="Pilin-like"/>
</dbReference>
<dbReference type="InterPro" id="IPR011453">
    <property type="entry name" value="DUF1559"/>
</dbReference>
<feature type="domain" description="DUF1559" evidence="2">
    <location>
        <begin position="36"/>
        <end position="299"/>
    </location>
</feature>
<evidence type="ECO:0000313" key="3">
    <source>
        <dbReference type="EMBL" id="TWT60596.1"/>
    </source>
</evidence>
<evidence type="ECO:0000259" key="2">
    <source>
        <dbReference type="Pfam" id="PF07596"/>
    </source>
</evidence>
<keyword evidence="1" id="KW-1133">Transmembrane helix</keyword>
<dbReference type="AlphaFoldDB" id="A0A5C5XC39"/>
<sequence length="317" mass="33868">MQSEQKQKILGFTLIELLVVIAIIAILVALLLPAVQQAREAARRSSCKNNMKQLGLALHNYHDTFNTFPPASIRTPTANGISHWSTSMIGWQARILGFMEQSALYDMIDWEIYTGNSGPNNTVVRGTEVAAYRCPSDPGNRGKTGQTTYAPTNYVACTGTSGSYGAGGTVFQNNGFTVMYQNSKTLMRDITDGTSNTMIIAECLVGSEALGANATGTAPALVCDGTGSVTKDRAYSWFYANAMPNWSFGTIIGPNSKITECRSSTGGPAVLGARSQHKGGVQILLGDGGVRFVSENIDLATWQNLGHMSDGNVLGEF</sequence>
<reference evidence="3 4" key="1">
    <citation type="submission" date="2019-02" db="EMBL/GenBank/DDBJ databases">
        <title>Deep-cultivation of Planctomycetes and their phenomic and genomic characterization uncovers novel biology.</title>
        <authorList>
            <person name="Wiegand S."/>
            <person name="Jogler M."/>
            <person name="Boedeker C."/>
            <person name="Pinto D."/>
            <person name="Vollmers J."/>
            <person name="Rivas-Marin E."/>
            <person name="Kohn T."/>
            <person name="Peeters S.H."/>
            <person name="Heuer A."/>
            <person name="Rast P."/>
            <person name="Oberbeckmann S."/>
            <person name="Bunk B."/>
            <person name="Jeske O."/>
            <person name="Meyerdierks A."/>
            <person name="Storesund J.E."/>
            <person name="Kallscheuer N."/>
            <person name="Luecker S."/>
            <person name="Lage O.M."/>
            <person name="Pohl T."/>
            <person name="Merkel B.J."/>
            <person name="Hornburger P."/>
            <person name="Mueller R.-W."/>
            <person name="Bruemmer F."/>
            <person name="Labrenz M."/>
            <person name="Spormann A.M."/>
            <person name="Op Den Camp H."/>
            <person name="Overmann J."/>
            <person name="Amann R."/>
            <person name="Jetten M.S.M."/>
            <person name="Mascher T."/>
            <person name="Medema M.H."/>
            <person name="Devos D.P."/>
            <person name="Kaster A.-K."/>
            <person name="Ovreas L."/>
            <person name="Rohde M."/>
            <person name="Galperin M.Y."/>
            <person name="Jogler C."/>
        </authorList>
    </citation>
    <scope>NUCLEOTIDE SEQUENCE [LARGE SCALE GENOMIC DNA]</scope>
    <source>
        <strain evidence="3 4">Pan54</strain>
    </source>
</reference>
<dbReference type="Proteomes" id="UP000316095">
    <property type="component" value="Unassembled WGS sequence"/>
</dbReference>
<keyword evidence="1" id="KW-0812">Transmembrane</keyword>
<dbReference type="RefSeq" id="WP_146502694.1">
    <property type="nucleotide sequence ID" value="NZ_SJPG01000001.1"/>
</dbReference>
<dbReference type="Pfam" id="PF07596">
    <property type="entry name" value="SBP_bac_10"/>
    <property type="match status" value="1"/>
</dbReference>
<dbReference type="PANTHER" id="PTHR30093">
    <property type="entry name" value="GENERAL SECRETION PATHWAY PROTEIN G"/>
    <property type="match status" value="1"/>
</dbReference>
<keyword evidence="4" id="KW-1185">Reference proteome</keyword>
<dbReference type="NCBIfam" id="TIGR04294">
    <property type="entry name" value="pre_pil_HX9DG"/>
    <property type="match status" value="1"/>
</dbReference>
<feature type="transmembrane region" description="Helical" evidence="1">
    <location>
        <begin position="12"/>
        <end position="35"/>
    </location>
</feature>
<dbReference type="EMBL" id="SJPG01000001">
    <property type="protein sequence ID" value="TWT60596.1"/>
    <property type="molecule type" value="Genomic_DNA"/>
</dbReference>
<proteinExistence type="predicted"/>
<organism evidence="3 4">
    <name type="scientific">Rubinisphaera italica</name>
    <dbReference type="NCBI Taxonomy" id="2527969"/>
    <lineage>
        <taxon>Bacteria</taxon>
        <taxon>Pseudomonadati</taxon>
        <taxon>Planctomycetota</taxon>
        <taxon>Planctomycetia</taxon>
        <taxon>Planctomycetales</taxon>
        <taxon>Planctomycetaceae</taxon>
        <taxon>Rubinisphaera</taxon>
    </lineage>
</organism>
<keyword evidence="1" id="KW-0472">Membrane</keyword>
<evidence type="ECO:0000256" key="1">
    <source>
        <dbReference type="SAM" id="Phobius"/>
    </source>
</evidence>
<gene>
    <name evidence="3" type="primary">xcpT_11</name>
    <name evidence="3" type="ORF">Pan54_13100</name>
</gene>